<evidence type="ECO:0000313" key="3">
    <source>
        <dbReference type="EMBL" id="CAJ1059349.1"/>
    </source>
</evidence>
<feature type="compositionally biased region" description="Acidic residues" evidence="1">
    <location>
        <begin position="493"/>
        <end position="565"/>
    </location>
</feature>
<reference evidence="2" key="1">
    <citation type="submission" date="2023-08" db="EMBL/GenBank/DDBJ databases">
        <authorList>
            <person name="Alioto T."/>
            <person name="Alioto T."/>
            <person name="Gomez Garrido J."/>
        </authorList>
    </citation>
    <scope>NUCLEOTIDE SEQUENCE</scope>
</reference>
<feature type="region of interest" description="Disordered" evidence="1">
    <location>
        <begin position="459"/>
        <end position="576"/>
    </location>
</feature>
<protein>
    <submittedName>
        <fullName evidence="2">Uncharacterized protein LOC117808509</fullName>
    </submittedName>
</protein>
<accession>A0AAV1FE62</accession>
<organism evidence="2 4">
    <name type="scientific">Xyrichtys novacula</name>
    <name type="common">Pearly razorfish</name>
    <name type="synonym">Hemipteronotus novacula</name>
    <dbReference type="NCBI Taxonomy" id="13765"/>
    <lineage>
        <taxon>Eukaryota</taxon>
        <taxon>Metazoa</taxon>
        <taxon>Chordata</taxon>
        <taxon>Craniata</taxon>
        <taxon>Vertebrata</taxon>
        <taxon>Euteleostomi</taxon>
        <taxon>Actinopterygii</taxon>
        <taxon>Neopterygii</taxon>
        <taxon>Teleostei</taxon>
        <taxon>Neoteleostei</taxon>
        <taxon>Acanthomorphata</taxon>
        <taxon>Eupercaria</taxon>
        <taxon>Labriformes</taxon>
        <taxon>Labridae</taxon>
        <taxon>Xyrichtys</taxon>
    </lineage>
</organism>
<gene>
    <name evidence="3" type="ORF">XNOV1_A031551</name>
    <name evidence="2" type="ORF">XNOV1_A036194</name>
</gene>
<dbReference type="Proteomes" id="UP001178508">
    <property type="component" value="Chromosome 6"/>
</dbReference>
<keyword evidence="4" id="KW-1185">Reference proteome</keyword>
<evidence type="ECO:0000256" key="1">
    <source>
        <dbReference type="SAM" id="MobiDB-lite"/>
    </source>
</evidence>
<evidence type="ECO:0000313" key="2">
    <source>
        <dbReference type="EMBL" id="CAJ1059343.1"/>
    </source>
</evidence>
<name>A0AAV1FE62_XYRNO</name>
<proteinExistence type="predicted"/>
<dbReference type="AlphaFoldDB" id="A0AAV1FE62"/>
<dbReference type="EMBL" id="OY660869">
    <property type="protein sequence ID" value="CAJ1059343.1"/>
    <property type="molecule type" value="Genomic_DNA"/>
</dbReference>
<dbReference type="EMBL" id="OY660869">
    <property type="protein sequence ID" value="CAJ1059349.1"/>
    <property type="molecule type" value="Genomic_DNA"/>
</dbReference>
<evidence type="ECO:0000313" key="4">
    <source>
        <dbReference type="Proteomes" id="UP001178508"/>
    </source>
</evidence>
<sequence>MSLISTPERMELNFYLASKETLRPVVRAFMNQLTAENWQRLETGRLDPETSTRVTALCVNVIEILAQSLHESLNRRLEKQKDWSPGSAKSVCKEDVRECLGNMGEVIAQTVAEVQGVGDIHYPKSGRVTELMVTAVTERVNSRLSKTSDSDDSEEHKTSPTILIKLRGHFKRILKNCYERMKTMLHRVKSTCTVQEKEEVVVPTQTSVTSLQEEKPGRAESTVNKSPTIFHVTKEILEQQLEEIVHDAQSYSTEEEDSLLLSQTSKDYELSELSSQIVENFTEDVPQDLAGCHTEDLLGYRRRKVIRQMRTVFVQTFARGSILSMMSKFRRKPASRKEQEAVKLVNSQLIKSVDDLLTEFITTNNQVPSRGSLEDCPFEKLASIFSGDELESFAEKLRDTLASHLTPPKVQEKTHREEIRAGVDKILKETRKWLKKQSRLRKIRKDCVSMTLKKFRRFVQNNQSDLSPPKTGAEDQTCPTPVREEVQSFTAEKEEEEACSDEEEEEEACSDEEEEEEACSDEEEKEEVCSDEEEKEEVYTAEEEEEEVYTAEEEKEEVYTAEEQVEQAQVAKPSGENTESVLWDPLICQIIVKMFLRKVMKNFFPDQTYKSAEARLTDMLYEKMSGTSVNVDLSLKSIKKKCKAVYKEVLKNVDASVLWLNLLEEDQPLLEAVAEALMKHFSSERPSSIQKFFRCLLRTFTSAWTPWASRLTAACRA</sequence>